<dbReference type="EMBL" id="BAABLM010000001">
    <property type="protein sequence ID" value="GAA4667336.1"/>
    <property type="molecule type" value="Genomic_DNA"/>
</dbReference>
<feature type="region of interest" description="Disordered" evidence="1">
    <location>
        <begin position="276"/>
        <end position="318"/>
    </location>
</feature>
<dbReference type="Proteomes" id="UP001501295">
    <property type="component" value="Unassembled WGS sequence"/>
</dbReference>
<dbReference type="RefSeq" id="WP_345373202.1">
    <property type="nucleotide sequence ID" value="NZ_BAABLM010000001.1"/>
</dbReference>
<feature type="compositionally biased region" description="Low complexity" evidence="1">
    <location>
        <begin position="292"/>
        <end position="312"/>
    </location>
</feature>
<organism evidence="3 4">
    <name type="scientific">Frondihabitans cladoniiphilus</name>
    <dbReference type="NCBI Taxonomy" id="715785"/>
    <lineage>
        <taxon>Bacteria</taxon>
        <taxon>Bacillati</taxon>
        <taxon>Actinomycetota</taxon>
        <taxon>Actinomycetes</taxon>
        <taxon>Micrococcales</taxon>
        <taxon>Microbacteriaceae</taxon>
        <taxon>Frondihabitans</taxon>
    </lineage>
</organism>
<keyword evidence="2" id="KW-0472">Membrane</keyword>
<comment type="caution">
    <text evidence="3">The sequence shown here is derived from an EMBL/GenBank/DDBJ whole genome shotgun (WGS) entry which is preliminary data.</text>
</comment>
<keyword evidence="2" id="KW-1133">Transmembrane helix</keyword>
<feature type="region of interest" description="Disordered" evidence="1">
    <location>
        <begin position="112"/>
        <end position="133"/>
    </location>
</feature>
<proteinExistence type="predicted"/>
<evidence type="ECO:0000256" key="2">
    <source>
        <dbReference type="SAM" id="Phobius"/>
    </source>
</evidence>
<evidence type="ECO:0008006" key="5">
    <source>
        <dbReference type="Google" id="ProtNLM"/>
    </source>
</evidence>
<gene>
    <name evidence="3" type="ORF">GCM10025780_06810</name>
</gene>
<evidence type="ECO:0000313" key="4">
    <source>
        <dbReference type="Proteomes" id="UP001501295"/>
    </source>
</evidence>
<feature type="compositionally biased region" description="Pro residues" evidence="1">
    <location>
        <begin position="281"/>
        <end position="291"/>
    </location>
</feature>
<feature type="transmembrane region" description="Helical" evidence="2">
    <location>
        <begin position="244"/>
        <end position="263"/>
    </location>
</feature>
<reference evidence="4" key="1">
    <citation type="journal article" date="2019" name="Int. J. Syst. Evol. Microbiol.">
        <title>The Global Catalogue of Microorganisms (GCM) 10K type strain sequencing project: providing services to taxonomists for standard genome sequencing and annotation.</title>
        <authorList>
            <consortium name="The Broad Institute Genomics Platform"/>
            <consortium name="The Broad Institute Genome Sequencing Center for Infectious Disease"/>
            <person name="Wu L."/>
            <person name="Ma J."/>
        </authorList>
    </citation>
    <scope>NUCLEOTIDE SEQUENCE [LARGE SCALE GENOMIC DNA]</scope>
    <source>
        <strain evidence="4">JCM 18956</strain>
    </source>
</reference>
<feature type="compositionally biased region" description="Low complexity" evidence="1">
    <location>
        <begin position="114"/>
        <end position="133"/>
    </location>
</feature>
<accession>A0ABP8VP59</accession>
<evidence type="ECO:0000256" key="1">
    <source>
        <dbReference type="SAM" id="MobiDB-lite"/>
    </source>
</evidence>
<name>A0ABP8VP59_9MICO</name>
<protein>
    <recommendedName>
        <fullName evidence="5">DUF4878 domain-containing protein</fullName>
    </recommendedName>
</protein>
<keyword evidence="2" id="KW-0812">Transmembrane</keyword>
<keyword evidence="4" id="KW-1185">Reference proteome</keyword>
<sequence>MHPPHAFDGHGADRASTVLLACFDHDHVARLAGVEPSGVLTVSPGPGRESVASWLDRRGTIEAGETVTLLVPLLRALLHLARRGLDARVDVVSTITFADIVLDDRGAPVVRRLSSPSPSSSAASCPAPSSAAPPWVGLESRARSVAARLTREALSRTQGGAPAARSALDTLVADSDVGSASEALEIDELIEVLLELAVPLPLASHGVEVQTDARQAAGQSTDERVGETVRGRLRASLAAVRPRVWLMAAVVAVSIVGGVVVLGRQGESGVAQTIASETPAPAGPRPLPSGPAPSGSSPAGSASPIPSSPSGSDDQGVLQGDDAAAATALLLQRRAACLTALDSECLAAVDQAGSPAETVDTAAVEAPGLLTQVPVDVAVGEETNRLGGGVLFRAITGNDEPASVLVIKTGAGWRLRDVRVLTNTG</sequence>
<evidence type="ECO:0000313" key="3">
    <source>
        <dbReference type="EMBL" id="GAA4667336.1"/>
    </source>
</evidence>